<keyword evidence="4" id="KW-1185">Reference proteome</keyword>
<evidence type="ECO:0000313" key="4">
    <source>
        <dbReference type="Proteomes" id="UP000739180"/>
    </source>
</evidence>
<feature type="compositionally biased region" description="Low complexity" evidence="1">
    <location>
        <begin position="327"/>
        <end position="340"/>
    </location>
</feature>
<evidence type="ECO:0000259" key="2">
    <source>
        <dbReference type="Pfam" id="PF13511"/>
    </source>
</evidence>
<feature type="region of interest" description="Disordered" evidence="1">
    <location>
        <begin position="300"/>
        <end position="358"/>
    </location>
</feature>
<comment type="caution">
    <text evidence="3">The sequence shown here is derived from an EMBL/GenBank/DDBJ whole genome shotgun (WGS) entry which is preliminary data.</text>
</comment>
<evidence type="ECO:0000256" key="1">
    <source>
        <dbReference type="SAM" id="MobiDB-lite"/>
    </source>
</evidence>
<name>A0ABY2XK65_9GAMM</name>
<dbReference type="Proteomes" id="UP000739180">
    <property type="component" value="Unassembled WGS sequence"/>
</dbReference>
<evidence type="ECO:0000313" key="3">
    <source>
        <dbReference type="EMBL" id="TMW11873.1"/>
    </source>
</evidence>
<dbReference type="EMBL" id="VCQT01000038">
    <property type="protein sequence ID" value="TMW11873.1"/>
    <property type="molecule type" value="Genomic_DNA"/>
</dbReference>
<dbReference type="Pfam" id="PF13511">
    <property type="entry name" value="DUF4124"/>
    <property type="match status" value="1"/>
</dbReference>
<sequence>MGTCRSDFSRDWRWRHRQSRLKSLLQRWLRDVKKTLPAFFCVHHPWRASFGPSLRDVKNRSRRFFVSTIPGRTSCGPSLSRRQKTLPAFFCGGGPFFGGGQAAESGHRLIRGNAMKTWPLLLILLPLVAPAQTVDDVDRADDGGGTIYRTVDENGNVLFTDNPPDKDRAEPVRVGPVNTMEGRRETVPVMAPDRPEPRQENPPPAPAGSGYQALRITVPEDGATVRIPQDNPVAVQASVEPALRAGHRMVILDNGQPVAGGTLDFPNPGTHRLQAAIEDENGRRLITSAPVTLYVHRTNADTSGNAGAGSAFPTRGGAAQRGGAAGRAGAASSGGAAQRGSGAGLGSGAQRVTRPAKP</sequence>
<accession>A0ABY2XK65</accession>
<reference evidence="3 4" key="1">
    <citation type="submission" date="2019-05" db="EMBL/GenBank/DDBJ databases">
        <title>Genome of Alcanivorax gelatiniphagus, an oil degrading marine bacteria.</title>
        <authorList>
            <person name="Kwon K.K."/>
        </authorList>
    </citation>
    <scope>NUCLEOTIDE SEQUENCE [LARGE SCALE GENOMIC DNA]</scope>
    <source>
        <strain evidence="3 4">MEBiC 08158</strain>
    </source>
</reference>
<gene>
    <name evidence="3" type="ORF">FGS76_12650</name>
</gene>
<dbReference type="InterPro" id="IPR025392">
    <property type="entry name" value="DUF4124"/>
</dbReference>
<feature type="domain" description="DUF4124" evidence="2">
    <location>
        <begin position="143"/>
        <end position="180"/>
    </location>
</feature>
<protein>
    <submittedName>
        <fullName evidence="3">DUF4124 domain-containing protein</fullName>
    </submittedName>
</protein>
<proteinExistence type="predicted"/>
<feature type="region of interest" description="Disordered" evidence="1">
    <location>
        <begin position="187"/>
        <end position="209"/>
    </location>
</feature>
<organism evidence="3 4">
    <name type="scientific">Alloalcanivorax gelatiniphagus</name>
    <dbReference type="NCBI Taxonomy" id="1194167"/>
    <lineage>
        <taxon>Bacteria</taxon>
        <taxon>Pseudomonadati</taxon>
        <taxon>Pseudomonadota</taxon>
        <taxon>Gammaproteobacteria</taxon>
        <taxon>Oceanospirillales</taxon>
        <taxon>Alcanivoracaceae</taxon>
        <taxon>Alloalcanivorax</taxon>
    </lineage>
</organism>